<dbReference type="WBParaSite" id="ES5_v2.g7706.t1">
    <property type="protein sequence ID" value="ES5_v2.g7706.t1"/>
    <property type="gene ID" value="ES5_v2.g7706"/>
</dbReference>
<name>A0AC34GSZ2_9BILA</name>
<sequence length="206" mass="23251">MVNYTLNYFPIRGLAEPARLILHYAGQEFTDKRLTNEQWLAMKPLTPYGQLPILEVDGHTIAQSGAIYRFLGNKFGLCGKDEWESAEIDSIMFALQAFGNEVREFFAVAAGRQEGDKAALFENQFKPAAEKYLPAFHQALHASGSGYFVKSGISYIDFVVAENVDKLNGFLPEFFAKHRSLLDHSKRVFSLPELQKYLSSRPQSAF</sequence>
<evidence type="ECO:0000313" key="1">
    <source>
        <dbReference type="Proteomes" id="UP000887579"/>
    </source>
</evidence>
<evidence type="ECO:0000313" key="2">
    <source>
        <dbReference type="WBParaSite" id="ES5_v2.g7706.t1"/>
    </source>
</evidence>
<dbReference type="Proteomes" id="UP000887579">
    <property type="component" value="Unplaced"/>
</dbReference>
<organism evidence="1 2">
    <name type="scientific">Panagrolaimus sp. ES5</name>
    <dbReference type="NCBI Taxonomy" id="591445"/>
    <lineage>
        <taxon>Eukaryota</taxon>
        <taxon>Metazoa</taxon>
        <taxon>Ecdysozoa</taxon>
        <taxon>Nematoda</taxon>
        <taxon>Chromadorea</taxon>
        <taxon>Rhabditida</taxon>
        <taxon>Tylenchina</taxon>
        <taxon>Panagrolaimomorpha</taxon>
        <taxon>Panagrolaimoidea</taxon>
        <taxon>Panagrolaimidae</taxon>
        <taxon>Panagrolaimus</taxon>
    </lineage>
</organism>
<proteinExistence type="predicted"/>
<accession>A0AC34GSZ2</accession>
<reference evidence="2" key="1">
    <citation type="submission" date="2022-11" db="UniProtKB">
        <authorList>
            <consortium name="WormBaseParasite"/>
        </authorList>
    </citation>
    <scope>IDENTIFICATION</scope>
</reference>
<protein>
    <submittedName>
        <fullName evidence="2">Glutathione S-transferase</fullName>
    </submittedName>
</protein>